<dbReference type="EMBL" id="CP127526">
    <property type="protein sequence ID" value="XRI72536.1"/>
    <property type="molecule type" value="Genomic_DNA"/>
</dbReference>
<proteinExistence type="predicted"/>
<evidence type="ECO:0000313" key="2">
    <source>
        <dbReference type="Proteomes" id="UP001195965"/>
    </source>
</evidence>
<accession>A0ACD5HDC5</accession>
<evidence type="ECO:0000313" key="1">
    <source>
        <dbReference type="EMBL" id="XRI72536.1"/>
    </source>
</evidence>
<name>A0ACD5HDC5_9PROT</name>
<keyword evidence="2" id="KW-1185">Reference proteome</keyword>
<sequence>MNQAPATLGLRCQLKQPVALDLHLQIRGFTVLLGVSGAGKTSLLQAIAGLLPARVSPFGDLPVEQRPIGYLPQGYALFPHLRAWENVAFPLPRSARRHTEALALLQRVGLKELAERFPSELSGGQKQRVALARALARKPQLLLLDEPTSALDMATRDEVLDELIQEVHAFGIPLLAVSHDPHLAMLADHMAILREGRIIQEGPPVEVFARPQHQATAHLLGFRNFLSGRIEAQENAILRIAGAGWQLQAESSSALPVGSPVQLTWRAEDLFLEEKSGLPCPNRLLVRVRAGRAEGLSTRIYLEGPAPLEMLLSRQQAEAAQITPGSSLKVCIQPRHLQILVA</sequence>
<protein>
    <submittedName>
        <fullName evidence="1">ABC transporter ATP-binding protein</fullName>
    </submittedName>
</protein>
<organism evidence="1 2">
    <name type="scientific">Acidithiobacillus montserratensis</name>
    <dbReference type="NCBI Taxonomy" id="2729135"/>
    <lineage>
        <taxon>Bacteria</taxon>
        <taxon>Pseudomonadati</taxon>
        <taxon>Pseudomonadota</taxon>
        <taxon>Acidithiobacillia</taxon>
        <taxon>Acidithiobacillales</taxon>
        <taxon>Acidithiobacillaceae</taxon>
        <taxon>Acidithiobacillus</taxon>
    </lineage>
</organism>
<dbReference type="Proteomes" id="UP001195965">
    <property type="component" value="Chromosome"/>
</dbReference>
<keyword evidence="1" id="KW-0547">Nucleotide-binding</keyword>
<reference evidence="1 2" key="1">
    <citation type="journal article" date="2021" name="ISME J.">
        <title>Genomic evolution of the class Acidithiobacillia: deep-branching Proteobacteria living in extreme acidic conditions.</title>
        <authorList>
            <person name="Moya-Beltran A."/>
            <person name="Beard S."/>
            <person name="Rojas-Villalobos C."/>
            <person name="Issotta F."/>
            <person name="Gallardo Y."/>
            <person name="Ulloa R."/>
            <person name="Giaveno A."/>
            <person name="Degli Esposti M."/>
            <person name="Johnson D.B."/>
            <person name="Quatrini R."/>
        </authorList>
    </citation>
    <scope>NUCLEOTIDE SEQUENCE [LARGE SCALE GENOMIC DNA]</scope>
    <source>
        <strain evidence="1 2">GG1-14</strain>
    </source>
</reference>
<gene>
    <name evidence="1" type="ORF">HHS34_008760</name>
</gene>
<keyword evidence="1" id="KW-0067">ATP-binding</keyword>